<dbReference type="EMBL" id="CP007806">
    <property type="protein sequence ID" value="AIG26561.1"/>
    <property type="molecule type" value="Genomic_DNA"/>
</dbReference>
<dbReference type="HOGENOM" id="CLU_2951241_0_0_9"/>
<accession>A0A075R504</accession>
<dbReference type="STRING" id="1042163.BRLA_c022400"/>
<reference evidence="1 2" key="1">
    <citation type="journal article" date="2011" name="J. Bacteriol.">
        <title>Genome sequence of Brevibacillus laterosporus LMG 15441, a pathogen of invertebrates.</title>
        <authorList>
            <person name="Djukic M."/>
            <person name="Poehlein A."/>
            <person name="Thurmer A."/>
            <person name="Daniel R."/>
        </authorList>
    </citation>
    <scope>NUCLEOTIDE SEQUENCE [LARGE SCALE GENOMIC DNA]</scope>
    <source>
        <strain evidence="1 2">LMG 15441</strain>
    </source>
</reference>
<name>A0A075R504_BRELA</name>
<dbReference type="Proteomes" id="UP000005850">
    <property type="component" value="Chromosome"/>
</dbReference>
<protein>
    <submittedName>
        <fullName evidence="1">Uncharacterized protein</fullName>
    </submittedName>
</protein>
<sequence length="59" mass="6686">MDPMLMKGTISFAVVGWCLLLLSLVDIDQRGMAGIYRSSKIKKEVFHLKKPLPYQSDCL</sequence>
<evidence type="ECO:0000313" key="2">
    <source>
        <dbReference type="Proteomes" id="UP000005850"/>
    </source>
</evidence>
<keyword evidence="2" id="KW-1185">Reference proteome</keyword>
<evidence type="ECO:0000313" key="1">
    <source>
        <dbReference type="EMBL" id="AIG26561.1"/>
    </source>
</evidence>
<dbReference type="KEGG" id="blr:BRLA_c022400"/>
<organism evidence="1 2">
    <name type="scientific">Brevibacillus laterosporus LMG 15441</name>
    <dbReference type="NCBI Taxonomy" id="1042163"/>
    <lineage>
        <taxon>Bacteria</taxon>
        <taxon>Bacillati</taxon>
        <taxon>Bacillota</taxon>
        <taxon>Bacilli</taxon>
        <taxon>Bacillales</taxon>
        <taxon>Paenibacillaceae</taxon>
        <taxon>Brevibacillus</taxon>
    </lineage>
</organism>
<gene>
    <name evidence="1" type="ORF">BRLA_c022400</name>
</gene>
<dbReference type="AlphaFoldDB" id="A0A075R504"/>
<proteinExistence type="predicted"/>